<proteinExistence type="predicted"/>
<name>A0ABQ4WCB3_9ASTR</name>
<comment type="caution">
    <text evidence="1">The sequence shown here is derived from an EMBL/GenBank/DDBJ whole genome shotgun (WGS) entry which is preliminary data.</text>
</comment>
<organism evidence="1 2">
    <name type="scientific">Tanacetum coccineum</name>
    <dbReference type="NCBI Taxonomy" id="301880"/>
    <lineage>
        <taxon>Eukaryota</taxon>
        <taxon>Viridiplantae</taxon>
        <taxon>Streptophyta</taxon>
        <taxon>Embryophyta</taxon>
        <taxon>Tracheophyta</taxon>
        <taxon>Spermatophyta</taxon>
        <taxon>Magnoliopsida</taxon>
        <taxon>eudicotyledons</taxon>
        <taxon>Gunneridae</taxon>
        <taxon>Pentapetalae</taxon>
        <taxon>asterids</taxon>
        <taxon>campanulids</taxon>
        <taxon>Asterales</taxon>
        <taxon>Asteraceae</taxon>
        <taxon>Asteroideae</taxon>
        <taxon>Anthemideae</taxon>
        <taxon>Anthemidinae</taxon>
        <taxon>Tanacetum</taxon>
    </lineage>
</organism>
<keyword evidence="2" id="KW-1185">Reference proteome</keyword>
<protein>
    <submittedName>
        <fullName evidence="1">Uncharacterized protein</fullName>
    </submittedName>
</protein>
<dbReference type="Proteomes" id="UP001151760">
    <property type="component" value="Unassembled WGS sequence"/>
</dbReference>
<dbReference type="EMBL" id="BQNB010008520">
    <property type="protein sequence ID" value="GJS50511.1"/>
    <property type="molecule type" value="Genomic_DNA"/>
</dbReference>
<sequence>MGLAGLFTQGLGSNIPDRVSHKAGGPLSTGMGFRSFMVLPLCVFTCNLEFTDANSVLPTGSQQSQGRFFPGSFHLDIHRVYRRHQRLGHPGSEVLRRLVSSDSISCNKEKLPVLCLCLSAFIIKQQGRRFGMAPEIWNGVGNFLQEKNPNIKMVLRLPAESAILNGGSIGIRCLSTHLAVIRTATQVELIALNLGLRRNAAALIEICSVVVPHVDSRPVVSK</sequence>
<evidence type="ECO:0000313" key="2">
    <source>
        <dbReference type="Proteomes" id="UP001151760"/>
    </source>
</evidence>
<evidence type="ECO:0000313" key="1">
    <source>
        <dbReference type="EMBL" id="GJS50511.1"/>
    </source>
</evidence>
<accession>A0ABQ4WCB3</accession>
<reference evidence="1" key="2">
    <citation type="submission" date="2022-01" db="EMBL/GenBank/DDBJ databases">
        <authorList>
            <person name="Yamashiro T."/>
            <person name="Shiraishi A."/>
            <person name="Satake H."/>
            <person name="Nakayama K."/>
        </authorList>
    </citation>
    <scope>NUCLEOTIDE SEQUENCE</scope>
</reference>
<reference evidence="1" key="1">
    <citation type="journal article" date="2022" name="Int. J. Mol. Sci.">
        <title>Draft Genome of Tanacetum Coccineum: Genomic Comparison of Closely Related Tanacetum-Family Plants.</title>
        <authorList>
            <person name="Yamashiro T."/>
            <person name="Shiraishi A."/>
            <person name="Nakayama K."/>
            <person name="Satake H."/>
        </authorList>
    </citation>
    <scope>NUCLEOTIDE SEQUENCE</scope>
</reference>
<gene>
    <name evidence="1" type="ORF">Tco_0623873</name>
</gene>